<dbReference type="AlphaFoldDB" id="A0A7I7QNR2"/>
<keyword evidence="3" id="KW-1185">Reference proteome</keyword>
<evidence type="ECO:0000313" key="2">
    <source>
        <dbReference type="EMBL" id="BBY27954.1"/>
    </source>
</evidence>
<evidence type="ECO:0000313" key="3">
    <source>
        <dbReference type="Proteomes" id="UP000467193"/>
    </source>
</evidence>
<organism evidence="2 3">
    <name type="scientific">Mycolicibacterium sediminis</name>
    <dbReference type="NCBI Taxonomy" id="1286180"/>
    <lineage>
        <taxon>Bacteria</taxon>
        <taxon>Bacillati</taxon>
        <taxon>Actinomycetota</taxon>
        <taxon>Actinomycetes</taxon>
        <taxon>Mycobacteriales</taxon>
        <taxon>Mycobacteriaceae</taxon>
        <taxon>Mycolicibacterium</taxon>
    </lineage>
</organism>
<gene>
    <name evidence="2" type="ORF">MSEDJ_20500</name>
</gene>
<feature type="domain" description="Pyridoxamine 5'-phosphate oxidase N-terminal" evidence="1">
    <location>
        <begin position="20"/>
        <end position="139"/>
    </location>
</feature>
<reference evidence="2 3" key="1">
    <citation type="journal article" date="2019" name="Emerg. Microbes Infect.">
        <title>Comprehensive subspecies identification of 175 nontuberculous mycobacteria species based on 7547 genomic profiles.</title>
        <authorList>
            <person name="Matsumoto Y."/>
            <person name="Kinjo T."/>
            <person name="Motooka D."/>
            <person name="Nabeya D."/>
            <person name="Jung N."/>
            <person name="Uechi K."/>
            <person name="Horii T."/>
            <person name="Iida T."/>
            <person name="Fujita J."/>
            <person name="Nakamura S."/>
        </authorList>
    </citation>
    <scope>NUCLEOTIDE SEQUENCE [LARGE SCALE GENOMIC DNA]</scope>
    <source>
        <strain evidence="2 3">JCM 17899</strain>
    </source>
</reference>
<proteinExistence type="predicted"/>
<dbReference type="InterPro" id="IPR012349">
    <property type="entry name" value="Split_barrel_FMN-bd"/>
</dbReference>
<dbReference type="RefSeq" id="WP_163796772.1">
    <property type="nucleotide sequence ID" value="NZ_AP022588.1"/>
</dbReference>
<dbReference type="InterPro" id="IPR011576">
    <property type="entry name" value="Pyridox_Oxase_N"/>
</dbReference>
<accession>A0A7I7QNR2</accession>
<dbReference type="Proteomes" id="UP000467193">
    <property type="component" value="Chromosome"/>
</dbReference>
<dbReference type="SUPFAM" id="SSF50475">
    <property type="entry name" value="FMN-binding split barrel"/>
    <property type="match status" value="1"/>
</dbReference>
<dbReference type="EMBL" id="AP022588">
    <property type="protein sequence ID" value="BBY27954.1"/>
    <property type="molecule type" value="Genomic_DNA"/>
</dbReference>
<evidence type="ECO:0000259" key="1">
    <source>
        <dbReference type="Pfam" id="PF01243"/>
    </source>
</evidence>
<name>A0A7I7QNR2_9MYCO</name>
<protein>
    <submittedName>
        <fullName evidence="2">Pyridoxamine 5'-phosphate oxidase</fullName>
    </submittedName>
</protein>
<dbReference type="Gene3D" id="2.30.110.10">
    <property type="entry name" value="Electron Transport, Fmn-binding Protein, Chain A"/>
    <property type="match status" value="1"/>
</dbReference>
<dbReference type="Pfam" id="PF01243">
    <property type="entry name" value="PNPOx_N"/>
    <property type="match status" value="1"/>
</dbReference>
<dbReference type="KEGG" id="msei:MSEDJ_20500"/>
<sequence>MTGLEQIAPPFRDMAHSIVWATVATVSSDGRPRTRILHPIWEWDGTDLEGWIATVPTPVKRAHLAAHPQVSVSYWAPTQDTCSAECHAQWYVDDDTCRRVWDRFAGGPEPVGYDPFIIDPWKDGPTSDQFAVIRLQPYRLRVMPGAVMTRGEGAPLTWSSDVDL</sequence>